<dbReference type="EMBL" id="CAJNOR010002168">
    <property type="protein sequence ID" value="CAF1257179.1"/>
    <property type="molecule type" value="Genomic_DNA"/>
</dbReference>
<feature type="transmembrane region" description="Helical" evidence="5">
    <location>
        <begin position="241"/>
        <end position="259"/>
    </location>
</feature>
<dbReference type="SUPFAM" id="SSF81321">
    <property type="entry name" value="Family A G protein-coupled receptor-like"/>
    <property type="match status" value="1"/>
</dbReference>
<dbReference type="EMBL" id="CAJNOJ010000299">
    <property type="protein sequence ID" value="CAF1380811.1"/>
    <property type="molecule type" value="Genomic_DNA"/>
</dbReference>
<evidence type="ECO:0000313" key="7">
    <source>
        <dbReference type="EMBL" id="CAF1257179.1"/>
    </source>
</evidence>
<dbReference type="AlphaFoldDB" id="A0A815JE11"/>
<feature type="transmembrane region" description="Helical" evidence="5">
    <location>
        <begin position="183"/>
        <end position="206"/>
    </location>
</feature>
<feature type="transmembrane region" description="Helical" evidence="5">
    <location>
        <begin position="141"/>
        <end position="163"/>
    </location>
</feature>
<evidence type="ECO:0000259" key="6">
    <source>
        <dbReference type="PROSITE" id="PS50262"/>
    </source>
</evidence>
<dbReference type="GO" id="GO:0016020">
    <property type="term" value="C:membrane"/>
    <property type="evidence" value="ECO:0007669"/>
    <property type="project" value="UniProtKB-SubCell"/>
</dbReference>
<dbReference type="InterPro" id="IPR017452">
    <property type="entry name" value="GPCR_Rhodpsn_7TM"/>
</dbReference>
<proteinExistence type="predicted"/>
<keyword evidence="2 5" id="KW-0812">Transmembrane</keyword>
<feature type="transmembrane region" description="Helical" evidence="5">
    <location>
        <begin position="20"/>
        <end position="46"/>
    </location>
</feature>
<keyword evidence="4 5" id="KW-0472">Membrane</keyword>
<accession>A0A815JE11</accession>
<comment type="caution">
    <text evidence="8">The sequence shown here is derived from an EMBL/GenBank/DDBJ whole genome shotgun (WGS) entry which is preliminary data.</text>
</comment>
<dbReference type="PROSITE" id="PS50262">
    <property type="entry name" value="G_PROTEIN_RECEP_F1_2"/>
    <property type="match status" value="1"/>
</dbReference>
<evidence type="ECO:0000313" key="9">
    <source>
        <dbReference type="Proteomes" id="UP000663828"/>
    </source>
</evidence>
<sequence length="271" mass="30857">MENKTVMSSSSTLENMLENATVYVTIVGGIFLFVAGNIGCMGNILVFRSQTYRRQACFIYLFWGTIASLFILNCILLTRILESGFNVSLMDISNVFCRIREFISMVMYQSENTMFLFATLDRILSAQRSNKLRLWSNRVPLAYKLVVANFVLWIAVSTHRLVLYTNVHRSCEAEEGFYRVFDTYLDMALTAVGAPLLVIVLTALLWHTIRSVSQRHAALQNQGINEEIDSQLSIMLFTQSVLAVINYVPYGIYILYALFTDGWIKSTLRIA</sequence>
<evidence type="ECO:0000256" key="4">
    <source>
        <dbReference type="ARBA" id="ARBA00023136"/>
    </source>
</evidence>
<dbReference type="Proteomes" id="UP000663852">
    <property type="component" value="Unassembled WGS sequence"/>
</dbReference>
<feature type="transmembrane region" description="Helical" evidence="5">
    <location>
        <begin position="58"/>
        <end position="81"/>
    </location>
</feature>
<organism evidence="8 10">
    <name type="scientific">Adineta ricciae</name>
    <name type="common">Rotifer</name>
    <dbReference type="NCBI Taxonomy" id="249248"/>
    <lineage>
        <taxon>Eukaryota</taxon>
        <taxon>Metazoa</taxon>
        <taxon>Spiralia</taxon>
        <taxon>Gnathifera</taxon>
        <taxon>Rotifera</taxon>
        <taxon>Eurotatoria</taxon>
        <taxon>Bdelloidea</taxon>
        <taxon>Adinetida</taxon>
        <taxon>Adinetidae</taxon>
        <taxon>Adineta</taxon>
    </lineage>
</organism>
<evidence type="ECO:0000256" key="5">
    <source>
        <dbReference type="SAM" id="Phobius"/>
    </source>
</evidence>
<dbReference type="OrthoDB" id="9995072at2759"/>
<evidence type="ECO:0000313" key="10">
    <source>
        <dbReference type="Proteomes" id="UP000663852"/>
    </source>
</evidence>
<reference evidence="8" key="1">
    <citation type="submission" date="2021-02" db="EMBL/GenBank/DDBJ databases">
        <authorList>
            <person name="Nowell W R."/>
        </authorList>
    </citation>
    <scope>NUCLEOTIDE SEQUENCE</scope>
</reference>
<evidence type="ECO:0000256" key="3">
    <source>
        <dbReference type="ARBA" id="ARBA00022989"/>
    </source>
</evidence>
<comment type="subcellular location">
    <subcellularLocation>
        <location evidence="1">Membrane</location>
    </subcellularLocation>
</comment>
<evidence type="ECO:0000256" key="2">
    <source>
        <dbReference type="ARBA" id="ARBA00022692"/>
    </source>
</evidence>
<protein>
    <recommendedName>
        <fullName evidence="6">G-protein coupled receptors family 1 profile domain-containing protein</fullName>
    </recommendedName>
</protein>
<keyword evidence="9" id="KW-1185">Reference proteome</keyword>
<name>A0A815JE11_ADIRI</name>
<evidence type="ECO:0000313" key="8">
    <source>
        <dbReference type="EMBL" id="CAF1380811.1"/>
    </source>
</evidence>
<feature type="domain" description="G-protein coupled receptors family 1 profile" evidence="6">
    <location>
        <begin position="39"/>
        <end position="271"/>
    </location>
</feature>
<dbReference type="Proteomes" id="UP000663828">
    <property type="component" value="Unassembled WGS sequence"/>
</dbReference>
<keyword evidence="3 5" id="KW-1133">Transmembrane helix</keyword>
<evidence type="ECO:0000256" key="1">
    <source>
        <dbReference type="ARBA" id="ARBA00004370"/>
    </source>
</evidence>
<gene>
    <name evidence="8" type="ORF">EDS130_LOCUS34913</name>
    <name evidence="7" type="ORF">XAT740_LOCUS26579</name>
</gene>
<dbReference type="Gene3D" id="1.20.1070.10">
    <property type="entry name" value="Rhodopsin 7-helix transmembrane proteins"/>
    <property type="match status" value="1"/>
</dbReference>